<evidence type="ECO:0000313" key="1">
    <source>
        <dbReference type="EMBL" id="MBB6165162.1"/>
    </source>
</evidence>
<organism evidence="1 2">
    <name type="scientific">Rhizobium wenxiniae</name>
    <dbReference type="NCBI Taxonomy" id="1737357"/>
    <lineage>
        <taxon>Bacteria</taxon>
        <taxon>Pseudomonadati</taxon>
        <taxon>Pseudomonadota</taxon>
        <taxon>Alphaproteobacteria</taxon>
        <taxon>Hyphomicrobiales</taxon>
        <taxon>Rhizobiaceae</taxon>
        <taxon>Rhizobium/Agrobacterium group</taxon>
        <taxon>Rhizobium</taxon>
    </lineage>
</organism>
<name>A0A7X0D264_9HYPH</name>
<proteinExistence type="predicted"/>
<dbReference type="Proteomes" id="UP000547879">
    <property type="component" value="Unassembled WGS sequence"/>
</dbReference>
<dbReference type="EMBL" id="JACHEG010000008">
    <property type="protein sequence ID" value="MBB6165162.1"/>
    <property type="molecule type" value="Genomic_DNA"/>
</dbReference>
<reference evidence="1 2" key="1">
    <citation type="submission" date="2020-08" db="EMBL/GenBank/DDBJ databases">
        <title>Genomic Encyclopedia of Type Strains, Phase IV (KMG-IV): sequencing the most valuable type-strain genomes for metagenomic binning, comparative biology and taxonomic classification.</title>
        <authorList>
            <person name="Goeker M."/>
        </authorList>
    </citation>
    <scope>NUCLEOTIDE SEQUENCE [LARGE SCALE GENOMIC DNA]</scope>
    <source>
        <strain evidence="1 2">DSM 100734</strain>
    </source>
</reference>
<dbReference type="AlphaFoldDB" id="A0A7X0D264"/>
<comment type="caution">
    <text evidence="1">The sequence shown here is derived from an EMBL/GenBank/DDBJ whole genome shotgun (WGS) entry which is preliminary data.</text>
</comment>
<protein>
    <submittedName>
        <fullName evidence="1">Uncharacterized protein</fullName>
    </submittedName>
</protein>
<sequence length="37" mass="4304">MGKIYRGRHNPHLDVSEQEVDGLLAEYLKLRPPSWPT</sequence>
<keyword evidence="2" id="KW-1185">Reference proteome</keyword>
<accession>A0A7X0D264</accession>
<gene>
    <name evidence="1" type="ORF">HNQ72_005008</name>
</gene>
<evidence type="ECO:0000313" key="2">
    <source>
        <dbReference type="Proteomes" id="UP000547879"/>
    </source>
</evidence>